<feature type="transmembrane region" description="Helical" evidence="5">
    <location>
        <begin position="29"/>
        <end position="49"/>
    </location>
</feature>
<name>A0A7C8KM76_9BACI</name>
<keyword evidence="4 5" id="KW-0472">Membrane</keyword>
<dbReference type="Pfam" id="PF04893">
    <property type="entry name" value="Yip1"/>
    <property type="match status" value="1"/>
</dbReference>
<feature type="transmembrane region" description="Helical" evidence="5">
    <location>
        <begin position="69"/>
        <end position="89"/>
    </location>
</feature>
<keyword evidence="2 5" id="KW-0812">Transmembrane</keyword>
<evidence type="ECO:0000256" key="3">
    <source>
        <dbReference type="ARBA" id="ARBA00022989"/>
    </source>
</evidence>
<dbReference type="OrthoDB" id="359441at2"/>
<comment type="subcellular location">
    <subcellularLocation>
        <location evidence="1">Membrane</location>
        <topology evidence="1">Multi-pass membrane protein</topology>
    </subcellularLocation>
</comment>
<dbReference type="RefSeq" id="WP_153406947.1">
    <property type="nucleotide sequence ID" value="NZ_ML762457.1"/>
</dbReference>
<dbReference type="Proteomes" id="UP000480246">
    <property type="component" value="Unassembled WGS sequence"/>
</dbReference>
<feature type="transmembrane region" description="Helical" evidence="5">
    <location>
        <begin position="130"/>
        <end position="150"/>
    </location>
</feature>
<feature type="transmembrane region" description="Helical" evidence="5">
    <location>
        <begin position="162"/>
        <end position="186"/>
    </location>
</feature>
<dbReference type="EMBL" id="WEID01000125">
    <property type="protein sequence ID" value="KAB8125808.1"/>
    <property type="molecule type" value="Genomic_DNA"/>
</dbReference>
<proteinExistence type="predicted"/>
<sequence>MEWIKFPIFVCFHPFKGFWELKYEEKGRISIAFLFLFCLTVVAILKRQFTGFIVNFNNPTELNSIAELQYIVLPFILWCIANWSITTLMEGEGKFKEIIMATAYALVPLISLYIISTLISLVITWEEAPLYFFLETIATIWFLFLLFIGIMTVHQYTVTKTVVTFALTVIVIAVMLFLGLLIFSLIQQMVSFVETIYRELLYRM</sequence>
<comment type="caution">
    <text evidence="7">The sequence shown here is derived from an EMBL/GenBank/DDBJ whole genome shotgun (WGS) entry which is preliminary data.</text>
</comment>
<protein>
    <submittedName>
        <fullName evidence="7">YIP1 family protein</fullName>
    </submittedName>
</protein>
<organism evidence="7 8">
    <name type="scientific">Gracilibacillus oryzae</name>
    <dbReference type="NCBI Taxonomy" id="1672701"/>
    <lineage>
        <taxon>Bacteria</taxon>
        <taxon>Bacillati</taxon>
        <taxon>Bacillota</taxon>
        <taxon>Bacilli</taxon>
        <taxon>Bacillales</taxon>
        <taxon>Bacillaceae</taxon>
        <taxon>Gracilibacillus</taxon>
    </lineage>
</organism>
<dbReference type="AlphaFoldDB" id="A0A7C8KM76"/>
<evidence type="ECO:0000256" key="2">
    <source>
        <dbReference type="ARBA" id="ARBA00022692"/>
    </source>
</evidence>
<dbReference type="GO" id="GO:0016020">
    <property type="term" value="C:membrane"/>
    <property type="evidence" value="ECO:0007669"/>
    <property type="project" value="UniProtKB-SubCell"/>
</dbReference>
<evidence type="ECO:0000313" key="7">
    <source>
        <dbReference type="EMBL" id="KAB8125808.1"/>
    </source>
</evidence>
<gene>
    <name evidence="7" type="ORF">F9U64_21575</name>
</gene>
<evidence type="ECO:0000313" key="8">
    <source>
        <dbReference type="Proteomes" id="UP000480246"/>
    </source>
</evidence>
<evidence type="ECO:0000256" key="5">
    <source>
        <dbReference type="SAM" id="Phobius"/>
    </source>
</evidence>
<evidence type="ECO:0000259" key="6">
    <source>
        <dbReference type="Pfam" id="PF04893"/>
    </source>
</evidence>
<feature type="domain" description="Yip1" evidence="6">
    <location>
        <begin position="11"/>
        <end position="177"/>
    </location>
</feature>
<evidence type="ECO:0000256" key="1">
    <source>
        <dbReference type="ARBA" id="ARBA00004141"/>
    </source>
</evidence>
<keyword evidence="3 5" id="KW-1133">Transmembrane helix</keyword>
<dbReference type="InterPro" id="IPR006977">
    <property type="entry name" value="Yip1_dom"/>
</dbReference>
<reference evidence="7 8" key="1">
    <citation type="submission" date="2019-10" db="EMBL/GenBank/DDBJ databases">
        <title>Gracilibacillus sp. nov. isolated from rice seeds.</title>
        <authorList>
            <person name="He S."/>
        </authorList>
    </citation>
    <scope>NUCLEOTIDE SEQUENCE [LARGE SCALE GENOMIC DNA]</scope>
    <source>
        <strain evidence="7 8">TD8</strain>
    </source>
</reference>
<evidence type="ECO:0000256" key="4">
    <source>
        <dbReference type="ARBA" id="ARBA00023136"/>
    </source>
</evidence>
<keyword evidence="8" id="KW-1185">Reference proteome</keyword>
<accession>A0A7C8KM76</accession>
<feature type="transmembrane region" description="Helical" evidence="5">
    <location>
        <begin position="101"/>
        <end position="124"/>
    </location>
</feature>